<dbReference type="SUPFAM" id="SSF118203">
    <property type="entry name" value="Vacuolar ATP synthase subunit C"/>
    <property type="match status" value="1"/>
</dbReference>
<dbReference type="Gene3D" id="1.20.1460.10">
    <property type="entry name" value="subunit c (vma5p) of the yeast v-atpase, domain 2"/>
    <property type="match status" value="1"/>
</dbReference>
<proteinExistence type="inferred from homology"/>
<dbReference type="Pfam" id="PF03223">
    <property type="entry name" value="V-ATPase_C"/>
    <property type="match status" value="1"/>
</dbReference>
<dbReference type="Gene3D" id="3.30.70.100">
    <property type="match status" value="1"/>
</dbReference>
<dbReference type="PANTHER" id="PTHR10137:SF0">
    <property type="entry name" value="V-TYPE PROTON ATPASE SUBUNIT C"/>
    <property type="match status" value="1"/>
</dbReference>
<evidence type="ECO:0000256" key="1">
    <source>
        <dbReference type="ARBA" id="ARBA00006138"/>
    </source>
</evidence>
<dbReference type="FunFam" id="3.30.70.100:FF:000002">
    <property type="entry name" value="V-type proton ATPase subunit C"/>
    <property type="match status" value="1"/>
</dbReference>
<dbReference type="InterPro" id="IPR036132">
    <property type="entry name" value="Vac_ATP_synth_c_sf"/>
</dbReference>
<gene>
    <name evidence="6" type="ORF">LPMP_180580</name>
</gene>
<protein>
    <recommendedName>
        <fullName evidence="5">V-type proton ATPase subunit C</fullName>
    </recommendedName>
</protein>
<dbReference type="VEuPathDB" id="TriTrypDB:LPAL13_180009500"/>
<reference evidence="6 7" key="1">
    <citation type="journal article" date="2015" name="Sci. Rep.">
        <title>The genome of Leishmania panamensis: insights into genomics of the L. (Viannia) subgenus.</title>
        <authorList>
            <person name="Llanes A."/>
            <person name="Restrepo C.M."/>
            <person name="Vecchio G.D."/>
            <person name="Anguizola F.J."/>
            <person name="Lleonart R."/>
        </authorList>
    </citation>
    <scope>NUCLEOTIDE SEQUENCE [LARGE SCALE GENOMIC DNA]</scope>
    <source>
        <strain evidence="6 7">MHOM/PA/94/PSC-1</strain>
    </source>
</reference>
<comment type="similarity">
    <text evidence="1 5">Belongs to the V-ATPase C subunit family.</text>
</comment>
<dbReference type="GeneID" id="22573948"/>
<keyword evidence="4 5" id="KW-0406">Ion transport</keyword>
<evidence type="ECO:0000313" key="7">
    <source>
        <dbReference type="Proteomes" id="UP000063063"/>
    </source>
</evidence>
<keyword evidence="2 5" id="KW-0813">Transport</keyword>
<comment type="function">
    <text evidence="5">Subunit of the V1 complex of vacuolar(H+)-ATPase (V-ATPase), a multisubunit enzyme composed of a peripheral complex (V1) that hydrolyzes ATP and a membrane integral complex (V0) that translocates protons. V-ATPase is responsible for acidifying and maintaining the pH of intracellular compartments and in some cell types, is targeted to the plasma membrane, where it is responsible for acidifying the extracellular environment. Subunit C is necessary for the assembly of the catalytic sector of the enzyme and is likely to have a specific function in its catalytic activity.</text>
</comment>
<dbReference type="KEGG" id="lpan:LPMP_180580"/>
<dbReference type="PANTHER" id="PTHR10137">
    <property type="entry name" value="V-TYPE PROTON ATPASE SUBUNIT C"/>
    <property type="match status" value="1"/>
</dbReference>
<dbReference type="OrthoDB" id="6605928at2759"/>
<dbReference type="GO" id="GO:0000221">
    <property type="term" value="C:vacuolar proton-transporting V-type ATPase, V1 domain"/>
    <property type="evidence" value="ECO:0007669"/>
    <property type="project" value="TreeGrafter"/>
</dbReference>
<accession>A0A088RPT9</accession>
<dbReference type="Proteomes" id="UP000063063">
    <property type="component" value="Chromosome 18"/>
</dbReference>
<dbReference type="eggNOG" id="KOG2909">
    <property type="taxonomic scope" value="Eukaryota"/>
</dbReference>
<evidence type="ECO:0000313" key="6">
    <source>
        <dbReference type="EMBL" id="AIN97239.1"/>
    </source>
</evidence>
<dbReference type="AlphaFoldDB" id="A0A088RPT9"/>
<dbReference type="InterPro" id="IPR004907">
    <property type="entry name" value="ATPase_V1-cplx_csu"/>
</dbReference>
<dbReference type="GO" id="GO:0046961">
    <property type="term" value="F:proton-transporting ATPase activity, rotational mechanism"/>
    <property type="evidence" value="ECO:0007669"/>
    <property type="project" value="InterPro"/>
</dbReference>
<sequence>MVLEYVIFYSLKTNPLSVLQKAFTGRVVFLREMSESFLILALPYLQHSQDSLQSAQYEALVRHMGPLGQTFRHFVIPSLKVGTLDSLMEASDELAKLDPIMENTLQKLIGLMEETSGKPRSVVTTFRINQTQEMSSAGYVKNFLWSTAQFDPKETIQSLIEKFARINTTADERVRAMLAEYNDTRNKLIAANRKGEGNLSIRPIRELVALYNRNYQCFVDTELLVTVFVAVPSAAQREWLATYWKMNEYVCPQSNRMVAEDKEYVLNSIVMFRKVMDDVKMACRKKRYVIREVEGTDELSFAELKKLQQKAEKEKKALYTLLWQQYCTCYVAWIHLKAVRVFIEALLKFGLPPRFIAVVLQVPVDKEAEIRKRIAQVYPDLTTPLANDVIVDTGALQQEYPYVSLKVTNMQK</sequence>
<name>A0A088RPT9_LEIPA</name>
<keyword evidence="3 5" id="KW-0375">Hydrogen ion transport</keyword>
<organism evidence="6 7">
    <name type="scientific">Leishmania panamensis</name>
    <dbReference type="NCBI Taxonomy" id="5679"/>
    <lineage>
        <taxon>Eukaryota</taxon>
        <taxon>Discoba</taxon>
        <taxon>Euglenozoa</taxon>
        <taxon>Kinetoplastea</taxon>
        <taxon>Metakinetoplastina</taxon>
        <taxon>Trypanosomatida</taxon>
        <taxon>Trypanosomatidae</taxon>
        <taxon>Leishmaniinae</taxon>
        <taxon>Leishmania</taxon>
        <taxon>Leishmania guyanensis species complex</taxon>
    </lineage>
</organism>
<dbReference type="GO" id="GO:0016787">
    <property type="term" value="F:hydrolase activity"/>
    <property type="evidence" value="ECO:0007669"/>
    <property type="project" value="UniProtKB-KW"/>
</dbReference>
<evidence type="ECO:0000256" key="3">
    <source>
        <dbReference type="ARBA" id="ARBA00022781"/>
    </source>
</evidence>
<dbReference type="RefSeq" id="XP_010697892.1">
    <property type="nucleotide sequence ID" value="XM_010699590.1"/>
</dbReference>
<keyword evidence="7" id="KW-1185">Reference proteome</keyword>
<evidence type="ECO:0000256" key="2">
    <source>
        <dbReference type="ARBA" id="ARBA00022448"/>
    </source>
</evidence>
<dbReference type="CDD" id="cd14785">
    <property type="entry name" value="V-ATPase_C"/>
    <property type="match status" value="1"/>
</dbReference>
<dbReference type="VEuPathDB" id="TriTrypDB:LPMP_180580"/>
<dbReference type="EMBL" id="CP009387">
    <property type="protein sequence ID" value="AIN97239.1"/>
    <property type="molecule type" value="Genomic_DNA"/>
</dbReference>
<evidence type="ECO:0000256" key="5">
    <source>
        <dbReference type="RuleBase" id="RU364010"/>
    </source>
</evidence>
<dbReference type="Gene3D" id="3.30.70.1180">
    <property type="entry name" value="Vacuolar atp synthase subunit c, domain 1"/>
    <property type="match status" value="1"/>
</dbReference>
<evidence type="ECO:0000256" key="4">
    <source>
        <dbReference type="ARBA" id="ARBA00023065"/>
    </source>
</evidence>
<comment type="subunit">
    <text evidence="5">V-ATPase is a heteromultimeric enzyme composed of a peripheral catalytic V1 complex (components A to H) attached to an integral membrane V0 proton pore complex.</text>
</comment>